<dbReference type="EMBL" id="PEBW01000005">
    <property type="protein sequence ID" value="PTQ51461.1"/>
    <property type="molecule type" value="Genomic_DNA"/>
</dbReference>
<dbReference type="Proteomes" id="UP000244016">
    <property type="component" value="Unassembled WGS sequence"/>
</dbReference>
<feature type="compositionally biased region" description="Basic and acidic residues" evidence="1">
    <location>
        <begin position="57"/>
        <end position="79"/>
    </location>
</feature>
<evidence type="ECO:0000313" key="2">
    <source>
        <dbReference type="EMBL" id="PTQ51461.1"/>
    </source>
</evidence>
<evidence type="ECO:0000313" key="3">
    <source>
        <dbReference type="Proteomes" id="UP000244016"/>
    </source>
</evidence>
<sequence length="410" mass="44493">MLQGGGGMIVGGEGVRRLLAAALALLVLLSVVGCANSPAPPQDGKATSQALLEELRSQAKDASPSDRTKDSGSPKKEGRSSASEDPTGGLSDLLSGLLGGEESDSGGFSDLQDGLLGGGTKREAVRPFVEGNAQGNRGLVFEAKKDGRTVYLMGTIHVAKREMYPLSADVRKAFEESYALAVEADVSSLGEQLTAVRYTLDGMYTDGRTYRDVLPEDVVQKIEEFKSRNRGSTVLVQDSFKPWYLYMAISQARLSSLKDFSAAYGVDVVLIQEAKRREKPVRSLEGASAQMELLSTLPDDVYAEIFRKELSRDDSVYRQEMEYLHEFLRTGDAAALARSAVDGYRGKSQALETYYQKVIVERNQAMAQSIEKLLQTGGRPLFVAVGAAHVVGPDGLVEIFRKKGYTVRQL</sequence>
<evidence type="ECO:0000256" key="1">
    <source>
        <dbReference type="SAM" id="MobiDB-lite"/>
    </source>
</evidence>
<feature type="region of interest" description="Disordered" evidence="1">
    <location>
        <begin position="57"/>
        <end position="96"/>
    </location>
</feature>
<comment type="caution">
    <text evidence="2">The sequence shown here is derived from an EMBL/GenBank/DDBJ whole genome shotgun (WGS) entry which is preliminary data.</text>
</comment>
<dbReference type="PANTHER" id="PTHR40590:SF1">
    <property type="entry name" value="CYTOPLASMIC PROTEIN"/>
    <property type="match status" value="1"/>
</dbReference>
<dbReference type="AlphaFoldDB" id="A0A2T5G5J5"/>
<gene>
    <name evidence="2" type="ORF">BLITH_1538</name>
</gene>
<reference evidence="2 3" key="1">
    <citation type="submission" date="2017-08" db="EMBL/GenBank/DDBJ databases">
        <title>Burning lignite coal seam in the remote Altai Mountains harbors a hydrogen-driven thermophilic microbial community.</title>
        <authorList>
            <person name="Kadnikov V.V."/>
            <person name="Mardanov A.V."/>
            <person name="Ivasenko D."/>
            <person name="Beletsky A.V."/>
            <person name="Karnachuk O.V."/>
            <person name="Ravin N.V."/>
        </authorList>
    </citation>
    <scope>NUCLEOTIDE SEQUENCE [LARGE SCALE GENOMIC DNA]</scope>
    <source>
        <strain evidence="2">AL31</strain>
    </source>
</reference>
<dbReference type="CDD" id="cd14789">
    <property type="entry name" value="Tiki"/>
    <property type="match status" value="1"/>
</dbReference>
<evidence type="ECO:0008006" key="4">
    <source>
        <dbReference type="Google" id="ProtNLM"/>
    </source>
</evidence>
<dbReference type="PANTHER" id="PTHR40590">
    <property type="entry name" value="CYTOPLASMIC PROTEIN-RELATED"/>
    <property type="match status" value="1"/>
</dbReference>
<dbReference type="Pfam" id="PF01963">
    <property type="entry name" value="TraB_PrgY_gumN"/>
    <property type="match status" value="1"/>
</dbReference>
<proteinExistence type="predicted"/>
<dbReference type="InterPro" id="IPR047111">
    <property type="entry name" value="YbaP-like"/>
</dbReference>
<name>A0A2T5G5J5_9BACL</name>
<accession>A0A2T5G5J5</accession>
<dbReference type="InterPro" id="IPR002816">
    <property type="entry name" value="TraB/PrgY/GumN_fam"/>
</dbReference>
<organism evidence="2 3">
    <name type="scientific">Brockia lithotrophica</name>
    <dbReference type="NCBI Taxonomy" id="933949"/>
    <lineage>
        <taxon>Bacteria</taxon>
        <taxon>Bacillati</taxon>
        <taxon>Bacillota</taxon>
        <taxon>Bacilli</taxon>
        <taxon>Bacillales</taxon>
        <taxon>Bacillales Family X. Incertae Sedis</taxon>
        <taxon>Brockia</taxon>
    </lineage>
</organism>
<protein>
    <recommendedName>
        <fullName evidence="4">TraB/GumN family protein</fullName>
    </recommendedName>
</protein>